<dbReference type="Proteomes" id="UP000664357">
    <property type="component" value="Unassembled WGS sequence"/>
</dbReference>
<gene>
    <name evidence="2" type="ORF">JZO67_003865</name>
</gene>
<reference evidence="2 3" key="1">
    <citation type="submission" date="2021-03" db="EMBL/GenBank/DDBJ databases">
        <authorList>
            <person name="Gilmore M.S."/>
            <person name="Schwartzman J."/>
            <person name="Van Tyne D."/>
            <person name="Martin M."/>
            <person name="Earl A.M."/>
            <person name="Manson A.L."/>
            <person name="Straub T."/>
            <person name="Salamzade R."/>
            <person name="Saavedra J."/>
            <person name="Lebreton F."/>
            <person name="Prichula J."/>
            <person name="Schaufler K."/>
            <person name="Gaca A."/>
            <person name="Sgardioli B."/>
            <person name="Wagenaar J."/>
            <person name="Strong T."/>
        </authorList>
    </citation>
    <scope>NUCLEOTIDE SEQUENCE [LARGE SCALE GENOMIC DNA]</scope>
    <source>
        <strain evidence="2 3">665A</strain>
    </source>
</reference>
<protein>
    <submittedName>
        <fullName evidence="2">Uncharacterized protein</fullName>
    </submittedName>
</protein>
<accession>A0ABV0EW98</accession>
<evidence type="ECO:0000256" key="1">
    <source>
        <dbReference type="SAM" id="Phobius"/>
    </source>
</evidence>
<evidence type="ECO:0000313" key="2">
    <source>
        <dbReference type="EMBL" id="MEO1771883.1"/>
    </source>
</evidence>
<feature type="transmembrane region" description="Helical" evidence="1">
    <location>
        <begin position="34"/>
        <end position="52"/>
    </location>
</feature>
<keyword evidence="1" id="KW-0472">Membrane</keyword>
<sequence length="67" mass="7666">MNSFKDLNNRFFYIAIINFICAMLLALFGSGIFFRVISFVFFLIFVLNMNLASKKAKDEKSSAKNQG</sequence>
<evidence type="ECO:0000313" key="3">
    <source>
        <dbReference type="Proteomes" id="UP000664357"/>
    </source>
</evidence>
<feature type="transmembrane region" description="Helical" evidence="1">
    <location>
        <begin position="12"/>
        <end position="28"/>
    </location>
</feature>
<keyword evidence="3" id="KW-1185">Reference proteome</keyword>
<organism evidence="2 3">
    <name type="scientific">Candidatus Enterococcus ferrettii</name>
    <dbReference type="NCBI Taxonomy" id="2815324"/>
    <lineage>
        <taxon>Bacteria</taxon>
        <taxon>Bacillati</taxon>
        <taxon>Bacillota</taxon>
        <taxon>Bacilli</taxon>
        <taxon>Lactobacillales</taxon>
        <taxon>Enterococcaceae</taxon>
        <taxon>Enterococcus</taxon>
    </lineage>
</organism>
<comment type="caution">
    <text evidence="2">The sequence shown here is derived from an EMBL/GenBank/DDBJ whole genome shotgun (WGS) entry which is preliminary data.</text>
</comment>
<reference evidence="2 3" key="2">
    <citation type="submission" date="2024-02" db="EMBL/GenBank/DDBJ databases">
        <title>The Genome Sequence of Enterococcus sp. DIV0159.</title>
        <authorList>
            <person name="Earl A."/>
            <person name="Manson A."/>
            <person name="Gilmore M."/>
            <person name="Sanders J."/>
            <person name="Shea T."/>
            <person name="Howe W."/>
            <person name="Livny J."/>
            <person name="Cuomo C."/>
            <person name="Neafsey D."/>
            <person name="Birren B."/>
        </authorList>
    </citation>
    <scope>NUCLEOTIDE SEQUENCE [LARGE SCALE GENOMIC DNA]</scope>
    <source>
        <strain evidence="2 3">665A</strain>
    </source>
</reference>
<dbReference type="EMBL" id="JAFREL020000003">
    <property type="protein sequence ID" value="MEO1771883.1"/>
    <property type="molecule type" value="Genomic_DNA"/>
</dbReference>
<name>A0ABV0EW98_9ENTE</name>
<dbReference type="RefSeq" id="WP_207702611.1">
    <property type="nucleotide sequence ID" value="NZ_JAFREL020000003.1"/>
</dbReference>
<keyword evidence="1" id="KW-0812">Transmembrane</keyword>
<keyword evidence="1" id="KW-1133">Transmembrane helix</keyword>
<proteinExistence type="predicted"/>